<feature type="repeat" description="TPR" evidence="3">
    <location>
        <begin position="380"/>
        <end position="413"/>
    </location>
</feature>
<protein>
    <submittedName>
        <fullName evidence="4">Tetratricopeptide repeat protein</fullName>
    </submittedName>
</protein>
<dbReference type="SMART" id="SM00028">
    <property type="entry name" value="TPR"/>
    <property type="match status" value="7"/>
</dbReference>
<feature type="repeat" description="TPR" evidence="3">
    <location>
        <begin position="71"/>
        <end position="104"/>
    </location>
</feature>
<evidence type="ECO:0000256" key="3">
    <source>
        <dbReference type="PROSITE-ProRule" id="PRU00339"/>
    </source>
</evidence>
<dbReference type="Gene3D" id="1.25.40.10">
    <property type="entry name" value="Tetratricopeptide repeat domain"/>
    <property type="match status" value="3"/>
</dbReference>
<dbReference type="InterPro" id="IPR011990">
    <property type="entry name" value="TPR-like_helical_dom_sf"/>
</dbReference>
<keyword evidence="1" id="KW-0677">Repeat</keyword>
<dbReference type="Pfam" id="PF14559">
    <property type="entry name" value="TPR_19"/>
    <property type="match status" value="1"/>
</dbReference>
<dbReference type="PROSITE" id="PS50005">
    <property type="entry name" value="TPR"/>
    <property type="match status" value="6"/>
</dbReference>
<keyword evidence="5" id="KW-1185">Reference proteome</keyword>
<dbReference type="AlphaFoldDB" id="A0A9J7BUG3"/>
<evidence type="ECO:0000256" key="2">
    <source>
        <dbReference type="ARBA" id="ARBA00022803"/>
    </source>
</evidence>
<reference evidence="4" key="1">
    <citation type="submission" date="2021-04" db="EMBL/GenBank/DDBJ databases">
        <title>Phylogenetic analysis of Acidobacteriaceae.</title>
        <authorList>
            <person name="Qiu L."/>
            <person name="Zhang Q."/>
        </authorList>
    </citation>
    <scope>NUCLEOTIDE SEQUENCE</scope>
    <source>
        <strain evidence="4">DSM 25168</strain>
    </source>
</reference>
<feature type="repeat" description="TPR" evidence="3">
    <location>
        <begin position="273"/>
        <end position="306"/>
    </location>
</feature>
<dbReference type="RefSeq" id="WP_260794073.1">
    <property type="nucleotide sequence ID" value="NZ_CP093313.1"/>
</dbReference>
<sequence length="469" mass="50980">MPLPFFLSFPQGICCSLILLLISLAPLRAQTTSHSSLDQKFQTAMAAEDAGDFDKARTLLLELRQQRPHSFPIEESLGLIYVAQQKYAEALPFLQEAARLQPGSDIAHANLGAALYNLQRNNEAIKEFELAARLNPKSAVAQQSLGQLYLDKGDAAKACTAFAAALRLKPGDEDLMFSYAATLVAANRYSDAAQALASASTASQSPLAQSLLGEIDEHNGNYESAVHHFTSAAELQPSEDNIWQLGMEFLRHWTFEAAVKEFEAGAERFPSSTRMKVALGAAYFGNGAYAKAIPQFAGLLSSDPNNAGYAQMLGLSCTAVMQETDSRCALLVTYADAHSQDAAAATHAATFLLTNPDAGSSTDHAGRLLESAVKARPDLSEAQYQLGVLKQNQSDWPGSVPYLERAVALKPNHAQAHYHLALAYWRTGRKADGQTQMELQKKYASAEKEDLDRRLKQITTFVVNLPPSR</sequence>
<evidence type="ECO:0000313" key="5">
    <source>
        <dbReference type="Proteomes" id="UP001059380"/>
    </source>
</evidence>
<name>A0A9J7BUG3_9BACT</name>
<gene>
    <name evidence="4" type="ORF">MOP44_01205</name>
</gene>
<dbReference type="SUPFAM" id="SSF48452">
    <property type="entry name" value="TPR-like"/>
    <property type="match status" value="2"/>
</dbReference>
<dbReference type="InterPro" id="IPR013105">
    <property type="entry name" value="TPR_2"/>
</dbReference>
<keyword evidence="2 3" id="KW-0802">TPR repeat</keyword>
<feature type="repeat" description="TPR" evidence="3">
    <location>
        <begin position="105"/>
        <end position="138"/>
    </location>
</feature>
<dbReference type="KEGG" id="orp:MOP44_01205"/>
<dbReference type="PANTHER" id="PTHR44858">
    <property type="entry name" value="TETRATRICOPEPTIDE REPEAT PROTEIN 6"/>
    <property type="match status" value="1"/>
</dbReference>
<dbReference type="InterPro" id="IPR019734">
    <property type="entry name" value="TPR_rpt"/>
</dbReference>
<dbReference type="Pfam" id="PF07719">
    <property type="entry name" value="TPR_2"/>
    <property type="match status" value="1"/>
</dbReference>
<dbReference type="InterPro" id="IPR050498">
    <property type="entry name" value="Ycf3"/>
</dbReference>
<evidence type="ECO:0000313" key="4">
    <source>
        <dbReference type="EMBL" id="UWZ84566.1"/>
    </source>
</evidence>
<dbReference type="Pfam" id="PF13432">
    <property type="entry name" value="TPR_16"/>
    <property type="match status" value="3"/>
</dbReference>
<organism evidence="4 5">
    <name type="scientific">Occallatibacter riparius</name>
    <dbReference type="NCBI Taxonomy" id="1002689"/>
    <lineage>
        <taxon>Bacteria</taxon>
        <taxon>Pseudomonadati</taxon>
        <taxon>Acidobacteriota</taxon>
        <taxon>Terriglobia</taxon>
        <taxon>Terriglobales</taxon>
        <taxon>Acidobacteriaceae</taxon>
        <taxon>Occallatibacter</taxon>
    </lineage>
</organism>
<feature type="repeat" description="TPR" evidence="3">
    <location>
        <begin position="206"/>
        <end position="239"/>
    </location>
</feature>
<dbReference type="Proteomes" id="UP001059380">
    <property type="component" value="Chromosome"/>
</dbReference>
<evidence type="ECO:0000256" key="1">
    <source>
        <dbReference type="ARBA" id="ARBA00022737"/>
    </source>
</evidence>
<dbReference type="PANTHER" id="PTHR44858:SF1">
    <property type="entry name" value="UDP-N-ACETYLGLUCOSAMINE--PEPTIDE N-ACETYLGLUCOSAMINYLTRANSFERASE SPINDLY-RELATED"/>
    <property type="match status" value="1"/>
</dbReference>
<proteinExistence type="predicted"/>
<dbReference type="EMBL" id="CP093313">
    <property type="protein sequence ID" value="UWZ84566.1"/>
    <property type="molecule type" value="Genomic_DNA"/>
</dbReference>
<accession>A0A9J7BUG3</accession>
<feature type="repeat" description="TPR" evidence="3">
    <location>
        <begin position="139"/>
        <end position="172"/>
    </location>
</feature>